<dbReference type="Proteomes" id="UP000754226">
    <property type="component" value="Unassembled WGS sequence"/>
</dbReference>
<keyword evidence="6" id="KW-0547">Nucleotide-binding</keyword>
<evidence type="ECO:0000256" key="6">
    <source>
        <dbReference type="HAMAP-Rule" id="MF_00122"/>
    </source>
</evidence>
<dbReference type="PANTHER" id="PTHR15004">
    <property type="entry name" value="GLUTAMYL-TRNA(GLN) AMIDOTRANSFERASE SUBUNIT C, MITOCHONDRIAL"/>
    <property type="match status" value="1"/>
</dbReference>
<evidence type="ECO:0000313" key="7">
    <source>
        <dbReference type="EMBL" id="MBS5520237.1"/>
    </source>
</evidence>
<evidence type="ECO:0000313" key="8">
    <source>
        <dbReference type="Proteomes" id="UP000754226"/>
    </source>
</evidence>
<gene>
    <name evidence="6 7" type="primary">gatC</name>
    <name evidence="7" type="ORF">KHX13_07950</name>
</gene>
<dbReference type="GO" id="GO:0006450">
    <property type="term" value="P:regulation of translational fidelity"/>
    <property type="evidence" value="ECO:0007669"/>
    <property type="project" value="InterPro"/>
</dbReference>
<sequence>MSITAKDVKHIATLSRLNVPADELEKFEDQFNQILNYAEILKQVDTTGIEPSPYVLPTSNVFREDVPQEGLSHEDAMKNAPEEHDGGFKVPRVIE</sequence>
<evidence type="ECO:0000256" key="3">
    <source>
        <dbReference type="ARBA" id="ARBA00024799"/>
    </source>
</evidence>
<dbReference type="OrthoDB" id="9813938at2"/>
<evidence type="ECO:0000256" key="1">
    <source>
        <dbReference type="ARBA" id="ARBA00010757"/>
    </source>
</evidence>
<dbReference type="GO" id="GO:0006412">
    <property type="term" value="P:translation"/>
    <property type="evidence" value="ECO:0007669"/>
    <property type="project" value="UniProtKB-UniRule"/>
</dbReference>
<dbReference type="PANTHER" id="PTHR15004:SF0">
    <property type="entry name" value="GLUTAMYL-TRNA(GLN) AMIDOTRANSFERASE SUBUNIT C, MITOCHONDRIAL"/>
    <property type="match status" value="1"/>
</dbReference>
<comment type="catalytic activity">
    <reaction evidence="4 6">
        <text>L-aspartyl-tRNA(Asn) + L-glutamine + ATP + H2O = L-asparaginyl-tRNA(Asn) + L-glutamate + ADP + phosphate + 2 H(+)</text>
        <dbReference type="Rhea" id="RHEA:14513"/>
        <dbReference type="Rhea" id="RHEA-COMP:9674"/>
        <dbReference type="Rhea" id="RHEA-COMP:9677"/>
        <dbReference type="ChEBI" id="CHEBI:15377"/>
        <dbReference type="ChEBI" id="CHEBI:15378"/>
        <dbReference type="ChEBI" id="CHEBI:29985"/>
        <dbReference type="ChEBI" id="CHEBI:30616"/>
        <dbReference type="ChEBI" id="CHEBI:43474"/>
        <dbReference type="ChEBI" id="CHEBI:58359"/>
        <dbReference type="ChEBI" id="CHEBI:78515"/>
        <dbReference type="ChEBI" id="CHEBI:78516"/>
        <dbReference type="ChEBI" id="CHEBI:456216"/>
    </reaction>
</comment>
<comment type="catalytic activity">
    <reaction evidence="5 6">
        <text>L-glutamyl-tRNA(Gln) + L-glutamine + ATP + H2O = L-glutaminyl-tRNA(Gln) + L-glutamate + ADP + phosphate + H(+)</text>
        <dbReference type="Rhea" id="RHEA:17521"/>
        <dbReference type="Rhea" id="RHEA-COMP:9681"/>
        <dbReference type="Rhea" id="RHEA-COMP:9684"/>
        <dbReference type="ChEBI" id="CHEBI:15377"/>
        <dbReference type="ChEBI" id="CHEBI:15378"/>
        <dbReference type="ChEBI" id="CHEBI:29985"/>
        <dbReference type="ChEBI" id="CHEBI:30616"/>
        <dbReference type="ChEBI" id="CHEBI:43474"/>
        <dbReference type="ChEBI" id="CHEBI:58359"/>
        <dbReference type="ChEBI" id="CHEBI:78520"/>
        <dbReference type="ChEBI" id="CHEBI:78521"/>
        <dbReference type="ChEBI" id="CHEBI:456216"/>
    </reaction>
</comment>
<comment type="similarity">
    <text evidence="1 6">Belongs to the GatC family.</text>
</comment>
<dbReference type="GO" id="GO:0005524">
    <property type="term" value="F:ATP binding"/>
    <property type="evidence" value="ECO:0007669"/>
    <property type="project" value="UniProtKB-KW"/>
</dbReference>
<dbReference type="SUPFAM" id="SSF141000">
    <property type="entry name" value="Glu-tRNAGln amidotransferase C subunit"/>
    <property type="match status" value="1"/>
</dbReference>
<dbReference type="NCBIfam" id="TIGR00135">
    <property type="entry name" value="gatC"/>
    <property type="match status" value="1"/>
</dbReference>
<keyword evidence="6" id="KW-0436">Ligase</keyword>
<dbReference type="GO" id="GO:0070681">
    <property type="term" value="P:glutaminyl-tRNAGln biosynthesis via transamidation"/>
    <property type="evidence" value="ECO:0007669"/>
    <property type="project" value="TreeGrafter"/>
</dbReference>
<dbReference type="RefSeq" id="WP_009014970.1">
    <property type="nucleotide sequence ID" value="NZ_ACGB01000005.1"/>
</dbReference>
<dbReference type="Gene3D" id="1.10.20.60">
    <property type="entry name" value="Glu-tRNAGln amidotransferase C subunit, N-terminal domain"/>
    <property type="match status" value="1"/>
</dbReference>
<dbReference type="AlphaFoldDB" id="C0WAK9"/>
<evidence type="ECO:0000256" key="5">
    <source>
        <dbReference type="ARBA" id="ARBA00047913"/>
    </source>
</evidence>
<evidence type="ECO:0000256" key="2">
    <source>
        <dbReference type="ARBA" id="ARBA00011123"/>
    </source>
</evidence>
<dbReference type="EC" id="6.3.5.-" evidence="6"/>
<dbReference type="Pfam" id="PF02686">
    <property type="entry name" value="GatC"/>
    <property type="match status" value="1"/>
</dbReference>
<accession>C0WAK9</accession>
<reference evidence="7" key="1">
    <citation type="submission" date="2021-02" db="EMBL/GenBank/DDBJ databases">
        <title>Infant gut strain persistence is associated with maternal origin, phylogeny, and functional potential including surface adhesion and iron acquisition.</title>
        <authorList>
            <person name="Lou Y.C."/>
        </authorList>
    </citation>
    <scope>NUCLEOTIDE SEQUENCE</scope>
    <source>
        <strain evidence="7">L3_106_000M1_dasL3_106_000M1_concoct_15</strain>
    </source>
</reference>
<dbReference type="GO" id="GO:0050567">
    <property type="term" value="F:glutaminyl-tRNA synthase (glutamine-hydrolyzing) activity"/>
    <property type="evidence" value="ECO:0007669"/>
    <property type="project" value="UniProtKB-UniRule"/>
</dbReference>
<keyword evidence="6" id="KW-0067">ATP-binding</keyword>
<dbReference type="InterPro" id="IPR036113">
    <property type="entry name" value="Asp/Glu-ADT_sf_sub_c"/>
</dbReference>
<comment type="caution">
    <text evidence="7">The sequence shown here is derived from an EMBL/GenBank/DDBJ whole genome shotgun (WGS) entry which is preliminary data.</text>
</comment>
<dbReference type="EMBL" id="JAGZCZ010000009">
    <property type="protein sequence ID" value="MBS5520237.1"/>
    <property type="molecule type" value="Genomic_DNA"/>
</dbReference>
<name>C0WAK9_9FIRM</name>
<evidence type="ECO:0000256" key="4">
    <source>
        <dbReference type="ARBA" id="ARBA00047380"/>
    </source>
</evidence>
<organism evidence="7 8">
    <name type="scientific">Acidaminococcus intestini</name>
    <dbReference type="NCBI Taxonomy" id="187327"/>
    <lineage>
        <taxon>Bacteria</taxon>
        <taxon>Bacillati</taxon>
        <taxon>Bacillota</taxon>
        <taxon>Negativicutes</taxon>
        <taxon>Acidaminococcales</taxon>
        <taxon>Acidaminococcaceae</taxon>
        <taxon>Acidaminococcus</taxon>
    </lineage>
</organism>
<dbReference type="InterPro" id="IPR003837">
    <property type="entry name" value="GatC"/>
</dbReference>
<comment type="function">
    <text evidence="3 6">Allows the formation of correctly charged Asn-tRNA(Asn) or Gln-tRNA(Gln) through the transamidation of misacylated Asp-tRNA(Asn) or Glu-tRNA(Gln) in organisms which lack either or both of asparaginyl-tRNA or glutaminyl-tRNA synthetases. The reaction takes place in the presence of glutamine and ATP through an activated phospho-Asp-tRNA(Asn) or phospho-Glu-tRNA(Gln).</text>
</comment>
<dbReference type="GeneID" id="92879333"/>
<protein>
    <recommendedName>
        <fullName evidence="6">Aspartyl/glutamyl-tRNA(Asn/Gln) amidotransferase subunit C</fullName>
        <shortName evidence="6">Asp/Glu-ADT subunit C</shortName>
        <ecNumber evidence="6">6.3.5.-</ecNumber>
    </recommendedName>
</protein>
<proteinExistence type="inferred from homology"/>
<comment type="subunit">
    <text evidence="2 6">Heterotrimer of A, B and C subunits.</text>
</comment>
<keyword evidence="6" id="KW-0648">Protein biosynthesis</keyword>
<dbReference type="HAMAP" id="MF_00122">
    <property type="entry name" value="GatC"/>
    <property type="match status" value="1"/>
</dbReference>